<dbReference type="EMBL" id="CABVPN010000019">
    <property type="protein sequence ID" value="VWB83998.1"/>
    <property type="molecule type" value="Genomic_DNA"/>
</dbReference>
<sequence length="38" mass="4061">MRAVPIHGIRRTLNGGWRPAEARVSNPPAQCCSTGKGD</sequence>
<keyword evidence="3" id="KW-1185">Reference proteome</keyword>
<accession>A0A6P2MFT5</accession>
<dbReference type="AlphaFoldDB" id="A0A6P2MFT5"/>
<feature type="region of interest" description="Disordered" evidence="1">
    <location>
        <begin position="18"/>
        <end position="38"/>
    </location>
</feature>
<organism evidence="2 3">
    <name type="scientific">Burkholderia diffusa</name>
    <dbReference type="NCBI Taxonomy" id="488732"/>
    <lineage>
        <taxon>Bacteria</taxon>
        <taxon>Pseudomonadati</taxon>
        <taxon>Pseudomonadota</taxon>
        <taxon>Betaproteobacteria</taxon>
        <taxon>Burkholderiales</taxon>
        <taxon>Burkholderiaceae</taxon>
        <taxon>Burkholderia</taxon>
        <taxon>Burkholderia cepacia complex</taxon>
    </lineage>
</organism>
<evidence type="ECO:0000256" key="1">
    <source>
        <dbReference type="SAM" id="MobiDB-lite"/>
    </source>
</evidence>
<evidence type="ECO:0000313" key="3">
    <source>
        <dbReference type="Proteomes" id="UP000494125"/>
    </source>
</evidence>
<proteinExistence type="predicted"/>
<evidence type="ECO:0000313" key="2">
    <source>
        <dbReference type="EMBL" id="VWB83998.1"/>
    </source>
</evidence>
<dbReference type="Proteomes" id="UP000494125">
    <property type="component" value="Unassembled WGS sequence"/>
</dbReference>
<reference evidence="2 3" key="1">
    <citation type="submission" date="2019-09" db="EMBL/GenBank/DDBJ databases">
        <authorList>
            <person name="Depoorter E."/>
        </authorList>
    </citation>
    <scope>NUCLEOTIDE SEQUENCE [LARGE SCALE GENOMIC DNA]</scope>
    <source>
        <strain evidence="2">LMG 24065</strain>
    </source>
</reference>
<feature type="compositionally biased region" description="Polar residues" evidence="1">
    <location>
        <begin position="27"/>
        <end position="38"/>
    </location>
</feature>
<gene>
    <name evidence="2" type="ORF">BDI24065_04027</name>
</gene>
<name>A0A6P2MFT5_9BURK</name>
<protein>
    <submittedName>
        <fullName evidence="2">Uncharacterized protein</fullName>
    </submittedName>
</protein>